<gene>
    <name evidence="3" type="ORF">CTDIVETGP_2965</name>
</gene>
<dbReference type="PANTHER" id="PTHR45831:SF2">
    <property type="entry name" value="LD24721P"/>
    <property type="match status" value="1"/>
</dbReference>
<comment type="caution">
    <text evidence="3">The sequence shown here is derived from an EMBL/GenBank/DDBJ whole genome shotgun (WGS) entry which is preliminary data.</text>
</comment>
<dbReference type="SMART" id="SM00028">
    <property type="entry name" value="TPR"/>
    <property type="match status" value="3"/>
</dbReference>
<protein>
    <submittedName>
        <fullName evidence="3">TPR repeats containing protein</fullName>
    </submittedName>
</protein>
<accession>W6N8Y1</accession>
<dbReference type="GO" id="GO:0060090">
    <property type="term" value="F:molecular adaptor activity"/>
    <property type="evidence" value="ECO:0007669"/>
    <property type="project" value="TreeGrafter"/>
</dbReference>
<dbReference type="Pfam" id="PF12895">
    <property type="entry name" value="ANAPC3"/>
    <property type="match status" value="1"/>
</dbReference>
<evidence type="ECO:0000313" key="3">
    <source>
        <dbReference type="EMBL" id="CDL92895.1"/>
    </source>
</evidence>
<evidence type="ECO:0000313" key="4">
    <source>
        <dbReference type="Proteomes" id="UP000019482"/>
    </source>
</evidence>
<name>W6N8Y1_CLOTY</name>
<sequence length="119" mass="14086">MKYFQKANEYYNDRDYKKAIVLYEKAIKLKDNEVSSLYNSAVCLIKLKEYSKAIPKLKEAINLKRESKYFFNLGYCYTMLKNTKKALISFNTAWCLDNSDKDCEMAINILLKKYISRSK</sequence>
<dbReference type="AlphaFoldDB" id="W6N8Y1"/>
<reference evidence="3 4" key="1">
    <citation type="journal article" date="2015" name="Genome Announc.">
        <title>Draft Genome Sequence of Clostridium tyrobutyricum Strain DIVETGP, Isolated from Cow's Milk for Grana Padano Production.</title>
        <authorList>
            <person name="Soggiu A."/>
            <person name="Piras C."/>
            <person name="Gaiarsa S."/>
            <person name="Sassera D."/>
            <person name="Roncada P."/>
            <person name="Bendixen E."/>
            <person name="Brasca M."/>
            <person name="Bonizzi L."/>
        </authorList>
    </citation>
    <scope>NUCLEOTIDE SEQUENCE [LARGE SCALE GENOMIC DNA]</scope>
    <source>
        <strain evidence="3 4">DIVETGP</strain>
    </source>
</reference>
<keyword evidence="1" id="KW-0677">Repeat</keyword>
<keyword evidence="4" id="KW-1185">Reference proteome</keyword>
<evidence type="ECO:0000256" key="2">
    <source>
        <dbReference type="ARBA" id="ARBA00022803"/>
    </source>
</evidence>
<dbReference type="GO" id="GO:0072380">
    <property type="term" value="C:TRC complex"/>
    <property type="evidence" value="ECO:0007669"/>
    <property type="project" value="TreeGrafter"/>
</dbReference>
<dbReference type="SUPFAM" id="SSF48452">
    <property type="entry name" value="TPR-like"/>
    <property type="match status" value="1"/>
</dbReference>
<keyword evidence="2" id="KW-0802">TPR repeat</keyword>
<organism evidence="3 4">
    <name type="scientific">Clostridium tyrobutyricum DIVETGP</name>
    <dbReference type="NCBI Taxonomy" id="1408889"/>
    <lineage>
        <taxon>Bacteria</taxon>
        <taxon>Bacillati</taxon>
        <taxon>Bacillota</taxon>
        <taxon>Clostridia</taxon>
        <taxon>Eubacteriales</taxon>
        <taxon>Clostridiaceae</taxon>
        <taxon>Clostridium</taxon>
    </lineage>
</organism>
<dbReference type="InterPro" id="IPR011990">
    <property type="entry name" value="TPR-like_helical_dom_sf"/>
</dbReference>
<dbReference type="EMBL" id="CBXI010000044">
    <property type="protein sequence ID" value="CDL92895.1"/>
    <property type="molecule type" value="Genomic_DNA"/>
</dbReference>
<dbReference type="Gene3D" id="1.25.40.10">
    <property type="entry name" value="Tetratricopeptide repeat domain"/>
    <property type="match status" value="1"/>
</dbReference>
<dbReference type="GO" id="GO:0016020">
    <property type="term" value="C:membrane"/>
    <property type="evidence" value="ECO:0007669"/>
    <property type="project" value="TreeGrafter"/>
</dbReference>
<dbReference type="InterPro" id="IPR019734">
    <property type="entry name" value="TPR_rpt"/>
</dbReference>
<proteinExistence type="predicted"/>
<dbReference type="PANTHER" id="PTHR45831">
    <property type="entry name" value="LD24721P"/>
    <property type="match status" value="1"/>
</dbReference>
<dbReference type="InterPro" id="IPR047150">
    <property type="entry name" value="SGT"/>
</dbReference>
<dbReference type="GO" id="GO:0006620">
    <property type="term" value="P:post-translational protein targeting to endoplasmic reticulum membrane"/>
    <property type="evidence" value="ECO:0007669"/>
    <property type="project" value="TreeGrafter"/>
</dbReference>
<evidence type="ECO:0000256" key="1">
    <source>
        <dbReference type="ARBA" id="ARBA00022737"/>
    </source>
</evidence>
<dbReference type="Proteomes" id="UP000019482">
    <property type="component" value="Unassembled WGS sequence"/>
</dbReference>